<accession>A0A383DAK3</accession>
<name>A0A383DAK3_9ZZZZ</name>
<dbReference type="AlphaFoldDB" id="A0A383DAK3"/>
<dbReference type="SUPFAM" id="SSF53448">
    <property type="entry name" value="Nucleotide-diphospho-sugar transferases"/>
    <property type="match status" value="1"/>
</dbReference>
<reference evidence="2" key="1">
    <citation type="submission" date="2018-05" db="EMBL/GenBank/DDBJ databases">
        <authorList>
            <person name="Lanie J.A."/>
            <person name="Ng W.-L."/>
            <person name="Kazmierczak K.M."/>
            <person name="Andrzejewski T.M."/>
            <person name="Davidsen T.M."/>
            <person name="Wayne K.J."/>
            <person name="Tettelin H."/>
            <person name="Glass J.I."/>
            <person name="Rusch D."/>
            <person name="Podicherti R."/>
            <person name="Tsui H.-C.T."/>
            <person name="Winkler M.E."/>
        </authorList>
    </citation>
    <scope>NUCLEOTIDE SEQUENCE</scope>
</reference>
<evidence type="ECO:0000313" key="2">
    <source>
        <dbReference type="EMBL" id="SVE41305.1"/>
    </source>
</evidence>
<organism evidence="2">
    <name type="scientific">marine metagenome</name>
    <dbReference type="NCBI Taxonomy" id="408172"/>
    <lineage>
        <taxon>unclassified sequences</taxon>
        <taxon>metagenomes</taxon>
        <taxon>ecological metagenomes</taxon>
    </lineage>
</organism>
<dbReference type="Gene3D" id="3.90.550.10">
    <property type="entry name" value="Spore Coat Polysaccharide Biosynthesis Protein SpsA, Chain A"/>
    <property type="match status" value="1"/>
</dbReference>
<evidence type="ECO:0000259" key="1">
    <source>
        <dbReference type="Pfam" id="PF00535"/>
    </source>
</evidence>
<proteinExistence type="predicted"/>
<dbReference type="Pfam" id="PF00535">
    <property type="entry name" value="Glycos_transf_2"/>
    <property type="match status" value="1"/>
</dbReference>
<feature type="domain" description="Glycosyltransferase 2-like" evidence="1">
    <location>
        <begin position="8"/>
        <end position="109"/>
    </location>
</feature>
<sequence length="114" mass="13310">MTNQKLITICIATYNRSKTVARLVQELLDFELNDQIEILVIDDCSPDNTFEELSKFSHHNNVSIFKNEKNLSRARTQLRYFNLCKTEYLIELPDDDILYKDGILELLSLLPTLD</sequence>
<feature type="non-terminal residue" evidence="2">
    <location>
        <position position="114"/>
    </location>
</feature>
<gene>
    <name evidence="2" type="ORF">METZ01_LOCUS494159</name>
</gene>
<protein>
    <recommendedName>
        <fullName evidence="1">Glycosyltransferase 2-like domain-containing protein</fullName>
    </recommendedName>
</protein>
<dbReference type="PANTHER" id="PTHR22916">
    <property type="entry name" value="GLYCOSYLTRANSFERASE"/>
    <property type="match status" value="1"/>
</dbReference>
<dbReference type="GO" id="GO:0016758">
    <property type="term" value="F:hexosyltransferase activity"/>
    <property type="evidence" value="ECO:0007669"/>
    <property type="project" value="UniProtKB-ARBA"/>
</dbReference>
<dbReference type="InterPro" id="IPR001173">
    <property type="entry name" value="Glyco_trans_2-like"/>
</dbReference>
<dbReference type="InterPro" id="IPR029044">
    <property type="entry name" value="Nucleotide-diphossugar_trans"/>
</dbReference>
<dbReference type="PANTHER" id="PTHR22916:SF3">
    <property type="entry name" value="UDP-GLCNAC:BETAGAL BETA-1,3-N-ACETYLGLUCOSAMINYLTRANSFERASE-LIKE PROTEIN 1"/>
    <property type="match status" value="1"/>
</dbReference>
<dbReference type="EMBL" id="UINC01215565">
    <property type="protein sequence ID" value="SVE41305.1"/>
    <property type="molecule type" value="Genomic_DNA"/>
</dbReference>